<evidence type="ECO:0000313" key="2">
    <source>
        <dbReference type="EMBL" id="UFZ07197.1"/>
    </source>
</evidence>
<keyword evidence="3" id="KW-1185">Reference proteome</keyword>
<name>A0ABY3RJZ1_9BRAD</name>
<sequence>MSISSVSTPVAATSSQATTATQSTSSTSQTSSSSAASSAGSTSESASGGGGSSSSKTVVSEVSITLDGITTTTITYSDGSSEVTKTAAHSDDSSKGAQTYNAQGATNTAATVSASASSQGVKA</sequence>
<feature type="region of interest" description="Disordered" evidence="1">
    <location>
        <begin position="1"/>
        <end position="58"/>
    </location>
</feature>
<dbReference type="Proteomes" id="UP001431010">
    <property type="component" value="Chromosome"/>
</dbReference>
<protein>
    <submittedName>
        <fullName evidence="2">Uncharacterized protein</fullName>
    </submittedName>
</protein>
<reference evidence="2" key="1">
    <citation type="journal article" date="2024" name="Antonie Van Leeuwenhoek">
        <title>Bradyrhizobium ontarionense sp. nov., a novel bacterial symbiont isolated from Aeschynomene indica (Indian jointvetch), harbours photosynthesis, nitrogen fixation and nitrous oxide (N2O) reductase genes.</title>
        <authorList>
            <person name="Bromfield E.S.P."/>
            <person name="Cloutier S."/>
        </authorList>
    </citation>
    <scope>NUCLEOTIDE SEQUENCE</scope>
    <source>
        <strain evidence="2">A19</strain>
    </source>
</reference>
<feature type="compositionally biased region" description="Low complexity" evidence="1">
    <location>
        <begin position="1"/>
        <end position="46"/>
    </location>
</feature>
<accession>A0ABY3RJZ1</accession>
<dbReference type="EMBL" id="CP088156">
    <property type="protein sequence ID" value="UFZ07197.1"/>
    <property type="molecule type" value="Genomic_DNA"/>
</dbReference>
<evidence type="ECO:0000256" key="1">
    <source>
        <dbReference type="SAM" id="MobiDB-lite"/>
    </source>
</evidence>
<gene>
    <name evidence="2" type="ORF">LQG66_13205</name>
</gene>
<proteinExistence type="predicted"/>
<organism evidence="2 3">
    <name type="scientific">Bradyrhizobium ontarionense</name>
    <dbReference type="NCBI Taxonomy" id="2898149"/>
    <lineage>
        <taxon>Bacteria</taxon>
        <taxon>Pseudomonadati</taxon>
        <taxon>Pseudomonadota</taxon>
        <taxon>Alphaproteobacteria</taxon>
        <taxon>Hyphomicrobiales</taxon>
        <taxon>Nitrobacteraceae</taxon>
        <taxon>Bradyrhizobium</taxon>
    </lineage>
</organism>
<evidence type="ECO:0000313" key="3">
    <source>
        <dbReference type="Proteomes" id="UP001431010"/>
    </source>
</evidence>
<dbReference type="RefSeq" id="WP_231326650.1">
    <property type="nucleotide sequence ID" value="NZ_CP088156.1"/>
</dbReference>
<feature type="region of interest" description="Disordered" evidence="1">
    <location>
        <begin position="75"/>
        <end position="99"/>
    </location>
</feature>